<evidence type="ECO:0000313" key="3">
    <source>
        <dbReference type="Proteomes" id="UP000272025"/>
    </source>
</evidence>
<dbReference type="RefSeq" id="XP_028469090.1">
    <property type="nucleotide sequence ID" value="XM_028613991.1"/>
</dbReference>
<reference evidence="2 3" key="1">
    <citation type="journal article" date="2018" name="Mol. Ecol.">
        <title>The obligate alkalophilic soda-lake fungus Sodiomyces alkalinus has shifted to a protein diet.</title>
        <authorList>
            <person name="Grum-Grzhimaylo A.A."/>
            <person name="Falkoski D.L."/>
            <person name="van den Heuvel J."/>
            <person name="Valero-Jimenez C.A."/>
            <person name="Min B."/>
            <person name="Choi I.G."/>
            <person name="Lipzen A."/>
            <person name="Daum C.G."/>
            <person name="Aanen D.K."/>
            <person name="Tsang A."/>
            <person name="Henrissat B."/>
            <person name="Bilanenko E.N."/>
            <person name="de Vries R.P."/>
            <person name="van Kan J.A.L."/>
            <person name="Grigoriev I.V."/>
            <person name="Debets A.J.M."/>
        </authorList>
    </citation>
    <scope>NUCLEOTIDE SEQUENCE [LARGE SCALE GENOMIC DNA]</scope>
    <source>
        <strain evidence="2 3">F11</strain>
    </source>
</reference>
<evidence type="ECO:0000256" key="1">
    <source>
        <dbReference type="SAM" id="SignalP"/>
    </source>
</evidence>
<gene>
    <name evidence="2" type="ORF">SODALDRAFT_357320</name>
</gene>
<evidence type="ECO:0000313" key="2">
    <source>
        <dbReference type="EMBL" id="ROT41284.1"/>
    </source>
</evidence>
<sequence length="146" mass="15951">MKLLSFVSLFALGAMAAPGIINPSAVQANNINNTALAFKADSAHHADASPAVTTEVDHNPDCDLDCGWGGSYCSRFPKLYHCNEDGQVRFIMFDLICALRCNSHSTDVCWEDVYMDKQVAWASDITGNSPSNPARLKGKMEMGFWT</sequence>
<dbReference type="AlphaFoldDB" id="A0A3N2Q3E2"/>
<dbReference type="Proteomes" id="UP000272025">
    <property type="component" value="Unassembled WGS sequence"/>
</dbReference>
<proteinExistence type="predicted"/>
<accession>A0A3N2Q3E2</accession>
<feature type="signal peptide" evidence="1">
    <location>
        <begin position="1"/>
        <end position="16"/>
    </location>
</feature>
<keyword evidence="3" id="KW-1185">Reference proteome</keyword>
<protein>
    <submittedName>
        <fullName evidence="2">Uncharacterized protein</fullName>
    </submittedName>
</protein>
<organism evidence="2 3">
    <name type="scientific">Sodiomyces alkalinus (strain CBS 110278 / VKM F-3762 / F11)</name>
    <name type="common">Alkaliphilic filamentous fungus</name>
    <dbReference type="NCBI Taxonomy" id="1314773"/>
    <lineage>
        <taxon>Eukaryota</taxon>
        <taxon>Fungi</taxon>
        <taxon>Dikarya</taxon>
        <taxon>Ascomycota</taxon>
        <taxon>Pezizomycotina</taxon>
        <taxon>Sordariomycetes</taxon>
        <taxon>Hypocreomycetidae</taxon>
        <taxon>Glomerellales</taxon>
        <taxon>Plectosphaerellaceae</taxon>
        <taxon>Sodiomyces</taxon>
    </lineage>
</organism>
<dbReference type="EMBL" id="ML119052">
    <property type="protein sequence ID" value="ROT41284.1"/>
    <property type="molecule type" value="Genomic_DNA"/>
</dbReference>
<dbReference type="GeneID" id="39582469"/>
<keyword evidence="1" id="KW-0732">Signal</keyword>
<name>A0A3N2Q3E2_SODAK</name>
<feature type="chain" id="PRO_5018234572" evidence="1">
    <location>
        <begin position="17"/>
        <end position="146"/>
    </location>
</feature>